<dbReference type="RefSeq" id="WP_156067340.1">
    <property type="nucleotide sequence ID" value="NZ_BAAAUZ010000009.1"/>
</dbReference>
<gene>
    <name evidence="1" type="ORF">GCM10017577_39720</name>
</gene>
<proteinExistence type="predicted"/>
<accession>A0A9W6L676</accession>
<dbReference type="SUPFAM" id="SSF50998">
    <property type="entry name" value="Quinoprotein alcohol dehydrogenase-like"/>
    <property type="match status" value="1"/>
</dbReference>
<protein>
    <submittedName>
        <fullName evidence="1">Uncharacterized protein</fullName>
    </submittedName>
</protein>
<organism evidence="1 2">
    <name type="scientific">Pseudonocardia halophobica</name>
    <dbReference type="NCBI Taxonomy" id="29401"/>
    <lineage>
        <taxon>Bacteria</taxon>
        <taxon>Bacillati</taxon>
        <taxon>Actinomycetota</taxon>
        <taxon>Actinomycetes</taxon>
        <taxon>Pseudonocardiales</taxon>
        <taxon>Pseudonocardiaceae</taxon>
        <taxon>Pseudonocardia</taxon>
    </lineage>
</organism>
<sequence>MLRARRDVPVRRRRGDLAAAAFLVLVLVVVAVVYGTRSPAAETGSVPATAPGAAPAAATAVPAGFAEAWRAASGAAPVPVVVGPGVVTADGGTVVGRDATTGAERWRYTRDRPLCTVAEGFGRALALYQDDSGEWCSELTALDADLGTRGPAANLDVRPGARLLAAGSVVSANSRDYIETMRSDLVTTAQYGAVVAPAQPGRQPRPGCSYTSLALGSGRLGVIENCAADSGDRLTVLRPDGSGDADTPNVEFSTQLSARGAQLLAVSVDREAVLLPGPPELQILDRSGNQVGLIGLDVPESEIAPPADGIGATASDTARTYWWSGSRTIALDRTGLAPVWTLRGTLGPGTAYAGGWLVPVPAGIAVVDPLRGTVERTIPVDRAGYTGKVLLAAQGGMLYEQRGGELVALRPL</sequence>
<evidence type="ECO:0000313" key="2">
    <source>
        <dbReference type="Proteomes" id="UP001143463"/>
    </source>
</evidence>
<dbReference type="InterPro" id="IPR011047">
    <property type="entry name" value="Quinoprotein_ADH-like_sf"/>
</dbReference>
<dbReference type="Proteomes" id="UP001143463">
    <property type="component" value="Unassembled WGS sequence"/>
</dbReference>
<reference evidence="1" key="2">
    <citation type="submission" date="2023-01" db="EMBL/GenBank/DDBJ databases">
        <authorList>
            <person name="Sun Q."/>
            <person name="Evtushenko L."/>
        </authorList>
    </citation>
    <scope>NUCLEOTIDE SEQUENCE</scope>
    <source>
        <strain evidence="1">VKM Ac-1069</strain>
    </source>
</reference>
<evidence type="ECO:0000313" key="1">
    <source>
        <dbReference type="EMBL" id="GLL12830.1"/>
    </source>
</evidence>
<dbReference type="AlphaFoldDB" id="A0A9W6L676"/>
<keyword evidence="2" id="KW-1185">Reference proteome</keyword>
<reference evidence="1" key="1">
    <citation type="journal article" date="2014" name="Int. J. Syst. Evol. Microbiol.">
        <title>Complete genome sequence of Corynebacterium casei LMG S-19264T (=DSM 44701T), isolated from a smear-ripened cheese.</title>
        <authorList>
            <consortium name="US DOE Joint Genome Institute (JGI-PGF)"/>
            <person name="Walter F."/>
            <person name="Albersmeier A."/>
            <person name="Kalinowski J."/>
            <person name="Ruckert C."/>
        </authorList>
    </citation>
    <scope>NUCLEOTIDE SEQUENCE</scope>
    <source>
        <strain evidence="1">VKM Ac-1069</strain>
    </source>
</reference>
<comment type="caution">
    <text evidence="1">The sequence shown here is derived from an EMBL/GenBank/DDBJ whole genome shotgun (WGS) entry which is preliminary data.</text>
</comment>
<name>A0A9W6L676_9PSEU</name>
<dbReference type="EMBL" id="BSFQ01000017">
    <property type="protein sequence ID" value="GLL12830.1"/>
    <property type="molecule type" value="Genomic_DNA"/>
</dbReference>